<accession>A0A9N7RSG7</accession>
<dbReference type="AlphaFoldDB" id="A0A9N7RSG7"/>
<feature type="compositionally biased region" description="Polar residues" evidence="1">
    <location>
        <begin position="56"/>
        <end position="65"/>
    </location>
</feature>
<reference evidence="2" key="1">
    <citation type="submission" date="2019-12" db="EMBL/GenBank/DDBJ databases">
        <authorList>
            <person name="Scholes J."/>
        </authorList>
    </citation>
    <scope>NUCLEOTIDE SEQUENCE</scope>
</reference>
<feature type="non-terminal residue" evidence="2">
    <location>
        <position position="73"/>
    </location>
</feature>
<keyword evidence="3" id="KW-1185">Reference proteome</keyword>
<gene>
    <name evidence="2" type="ORF">SHERM_07910</name>
</gene>
<evidence type="ECO:0000313" key="3">
    <source>
        <dbReference type="Proteomes" id="UP001153555"/>
    </source>
</evidence>
<comment type="caution">
    <text evidence="2">The sequence shown here is derived from an EMBL/GenBank/DDBJ whole genome shotgun (WGS) entry which is preliminary data.</text>
</comment>
<dbReference type="EMBL" id="CACSLK010034598">
    <property type="protein sequence ID" value="CAA0842043.1"/>
    <property type="molecule type" value="Genomic_DNA"/>
</dbReference>
<sequence>HATNRSPRRSTPPPPITNINNFLQNPEFIQGLTSLIARAMPRTSSTVPLPTPFPTNPTEQPNPTRHNQETHIA</sequence>
<name>A0A9N7RSG7_STRHE</name>
<evidence type="ECO:0000313" key="2">
    <source>
        <dbReference type="EMBL" id="CAA0842043.1"/>
    </source>
</evidence>
<feature type="non-terminal residue" evidence="2">
    <location>
        <position position="1"/>
    </location>
</feature>
<evidence type="ECO:0000256" key="1">
    <source>
        <dbReference type="SAM" id="MobiDB-lite"/>
    </source>
</evidence>
<protein>
    <submittedName>
        <fullName evidence="2">Uncharacterized protein</fullName>
    </submittedName>
</protein>
<dbReference type="Proteomes" id="UP001153555">
    <property type="component" value="Unassembled WGS sequence"/>
</dbReference>
<organism evidence="2 3">
    <name type="scientific">Striga hermonthica</name>
    <name type="common">Purple witchweed</name>
    <name type="synonym">Buchnera hermonthica</name>
    <dbReference type="NCBI Taxonomy" id="68872"/>
    <lineage>
        <taxon>Eukaryota</taxon>
        <taxon>Viridiplantae</taxon>
        <taxon>Streptophyta</taxon>
        <taxon>Embryophyta</taxon>
        <taxon>Tracheophyta</taxon>
        <taxon>Spermatophyta</taxon>
        <taxon>Magnoliopsida</taxon>
        <taxon>eudicotyledons</taxon>
        <taxon>Gunneridae</taxon>
        <taxon>Pentapetalae</taxon>
        <taxon>asterids</taxon>
        <taxon>lamiids</taxon>
        <taxon>Lamiales</taxon>
        <taxon>Orobanchaceae</taxon>
        <taxon>Buchnereae</taxon>
        <taxon>Striga</taxon>
    </lineage>
</organism>
<feature type="region of interest" description="Disordered" evidence="1">
    <location>
        <begin position="1"/>
        <end position="21"/>
    </location>
</feature>
<proteinExistence type="predicted"/>
<feature type="region of interest" description="Disordered" evidence="1">
    <location>
        <begin position="39"/>
        <end position="73"/>
    </location>
</feature>